<evidence type="ECO:0000256" key="2">
    <source>
        <dbReference type="SAM" id="Phobius"/>
    </source>
</evidence>
<dbReference type="EMBL" id="BNJF01000001">
    <property type="protein sequence ID" value="GHO43257.1"/>
    <property type="molecule type" value="Genomic_DNA"/>
</dbReference>
<feature type="compositionally biased region" description="Polar residues" evidence="1">
    <location>
        <begin position="34"/>
        <end position="45"/>
    </location>
</feature>
<comment type="caution">
    <text evidence="3">The sequence shown here is derived from an EMBL/GenBank/DDBJ whole genome shotgun (WGS) entry which is preliminary data.</text>
</comment>
<dbReference type="AlphaFoldDB" id="A0A8J3MNX5"/>
<keyword evidence="2" id="KW-1133">Transmembrane helix</keyword>
<evidence type="ECO:0008006" key="5">
    <source>
        <dbReference type="Google" id="ProtNLM"/>
    </source>
</evidence>
<keyword evidence="2" id="KW-0472">Membrane</keyword>
<sequence length="349" mass="37916">MLTERLEKMAKSKKKRRQAASTSARVEVHARSRLQPSSIQRNPNAQRRRQTHKRISPWMPIGGILLVVAIVIGAFAVLGQQNQHTGSSGPTDQEVLKMTTSIEPDTLNAIGDGGLKAFFQAPQGKPAILKGSTGKPMVFYSGAEFCPLCAGERWSIVVALSRFGTFSALPETSSASEDNPPSLATFSFNGSKYQSNYIDFEAVEQYTNQRSGNFYAPLQTPSDAQQKLIDTYNAPPYVDQQSAGGFPFVDIANQYITTGPSLNVEVLANLTQKQIAAKLADRTTDVAKNVLGAANYMTAAICKITNDQPSTVCNESSITRLKQTLPSSQGSDQLALNQLPIALVKRRDE</sequence>
<accession>A0A8J3MNX5</accession>
<dbReference type="InterPro" id="IPR009272">
    <property type="entry name" value="DUF929"/>
</dbReference>
<gene>
    <name evidence="3" type="ORF">KSX_14200</name>
</gene>
<evidence type="ECO:0000313" key="3">
    <source>
        <dbReference type="EMBL" id="GHO43257.1"/>
    </source>
</evidence>
<organism evidence="3 4">
    <name type="scientific">Ktedonospora formicarum</name>
    <dbReference type="NCBI Taxonomy" id="2778364"/>
    <lineage>
        <taxon>Bacteria</taxon>
        <taxon>Bacillati</taxon>
        <taxon>Chloroflexota</taxon>
        <taxon>Ktedonobacteria</taxon>
        <taxon>Ktedonobacterales</taxon>
        <taxon>Ktedonobacteraceae</taxon>
        <taxon>Ktedonospora</taxon>
    </lineage>
</organism>
<feature type="region of interest" description="Disordered" evidence="1">
    <location>
        <begin position="1"/>
        <end position="54"/>
    </location>
</feature>
<keyword evidence="4" id="KW-1185">Reference proteome</keyword>
<reference evidence="3" key="1">
    <citation type="submission" date="2020-10" db="EMBL/GenBank/DDBJ databases">
        <title>Taxonomic study of unclassified bacteria belonging to the class Ktedonobacteria.</title>
        <authorList>
            <person name="Yabe S."/>
            <person name="Wang C.M."/>
            <person name="Zheng Y."/>
            <person name="Sakai Y."/>
            <person name="Cavaletti L."/>
            <person name="Monciardini P."/>
            <person name="Donadio S."/>
        </authorList>
    </citation>
    <scope>NUCLEOTIDE SEQUENCE</scope>
    <source>
        <strain evidence="3">SOSP1-1</strain>
    </source>
</reference>
<dbReference type="Proteomes" id="UP000612362">
    <property type="component" value="Unassembled WGS sequence"/>
</dbReference>
<feature type="compositionally biased region" description="Basic and acidic residues" evidence="1">
    <location>
        <begin position="1"/>
        <end position="10"/>
    </location>
</feature>
<keyword evidence="2" id="KW-0812">Transmembrane</keyword>
<proteinExistence type="predicted"/>
<evidence type="ECO:0000256" key="1">
    <source>
        <dbReference type="SAM" id="MobiDB-lite"/>
    </source>
</evidence>
<protein>
    <recommendedName>
        <fullName evidence="5">DUF929 domain-containing protein</fullName>
    </recommendedName>
</protein>
<name>A0A8J3MNX5_9CHLR</name>
<feature type="transmembrane region" description="Helical" evidence="2">
    <location>
        <begin position="57"/>
        <end position="78"/>
    </location>
</feature>
<dbReference type="Pfam" id="PF06053">
    <property type="entry name" value="DUF929"/>
    <property type="match status" value="1"/>
</dbReference>
<evidence type="ECO:0000313" key="4">
    <source>
        <dbReference type="Proteomes" id="UP000612362"/>
    </source>
</evidence>